<feature type="domain" description="Aminotransferase class V" evidence="5">
    <location>
        <begin position="20"/>
        <end position="382"/>
    </location>
</feature>
<protein>
    <submittedName>
        <fullName evidence="6">Aminotransferase class V-fold PLP-dependent enzyme</fullName>
    </submittedName>
</protein>
<proteinExistence type="inferred from homology"/>
<dbReference type="SUPFAM" id="SSF53383">
    <property type="entry name" value="PLP-dependent transferases"/>
    <property type="match status" value="1"/>
</dbReference>
<dbReference type="PANTHER" id="PTHR43586:SF24">
    <property type="entry name" value="BLR4730 PROTEIN"/>
    <property type="match status" value="1"/>
</dbReference>
<dbReference type="Gene3D" id="3.90.1150.10">
    <property type="entry name" value="Aspartate Aminotransferase, domain 1"/>
    <property type="match status" value="1"/>
</dbReference>
<comment type="cofactor">
    <cofactor evidence="1 4">
        <name>pyridoxal 5'-phosphate</name>
        <dbReference type="ChEBI" id="CHEBI:597326"/>
    </cofactor>
</comment>
<evidence type="ECO:0000259" key="5">
    <source>
        <dbReference type="Pfam" id="PF00266"/>
    </source>
</evidence>
<dbReference type="Pfam" id="PF00266">
    <property type="entry name" value="Aminotran_5"/>
    <property type="match status" value="1"/>
</dbReference>
<name>A0ABP5T2B2_9ACTN</name>
<reference evidence="7" key="1">
    <citation type="journal article" date="2019" name="Int. J. Syst. Evol. Microbiol.">
        <title>The Global Catalogue of Microorganisms (GCM) 10K type strain sequencing project: providing services to taxonomists for standard genome sequencing and annotation.</title>
        <authorList>
            <consortium name="The Broad Institute Genomics Platform"/>
            <consortium name="The Broad Institute Genome Sequencing Center for Infectious Disease"/>
            <person name="Wu L."/>
            <person name="Ma J."/>
        </authorList>
    </citation>
    <scope>NUCLEOTIDE SEQUENCE [LARGE SCALE GENOMIC DNA]</scope>
    <source>
        <strain evidence="7">JCM 4316</strain>
    </source>
</reference>
<organism evidence="6 7">
    <name type="scientific">Streptomyces cuspidosporus</name>
    <dbReference type="NCBI Taxonomy" id="66882"/>
    <lineage>
        <taxon>Bacteria</taxon>
        <taxon>Bacillati</taxon>
        <taxon>Actinomycetota</taxon>
        <taxon>Actinomycetes</taxon>
        <taxon>Kitasatosporales</taxon>
        <taxon>Streptomycetaceae</taxon>
        <taxon>Streptomyces</taxon>
    </lineage>
</organism>
<dbReference type="GO" id="GO:0008483">
    <property type="term" value="F:transaminase activity"/>
    <property type="evidence" value="ECO:0007669"/>
    <property type="project" value="UniProtKB-KW"/>
</dbReference>
<dbReference type="EMBL" id="BAAASD010000010">
    <property type="protein sequence ID" value="GAA2342540.1"/>
    <property type="molecule type" value="Genomic_DNA"/>
</dbReference>
<keyword evidence="6" id="KW-0032">Aminotransferase</keyword>
<keyword evidence="6" id="KW-0808">Transferase</keyword>
<evidence type="ECO:0000256" key="2">
    <source>
        <dbReference type="ARBA" id="ARBA00022898"/>
    </source>
</evidence>
<dbReference type="Proteomes" id="UP001500253">
    <property type="component" value="Unassembled WGS sequence"/>
</dbReference>
<dbReference type="InterPro" id="IPR000192">
    <property type="entry name" value="Aminotrans_V_dom"/>
</dbReference>
<comment type="caution">
    <text evidence="6">The sequence shown here is derived from an EMBL/GenBank/DDBJ whole genome shotgun (WGS) entry which is preliminary data.</text>
</comment>
<evidence type="ECO:0000256" key="4">
    <source>
        <dbReference type="RuleBase" id="RU004504"/>
    </source>
</evidence>
<evidence type="ECO:0000313" key="6">
    <source>
        <dbReference type="EMBL" id="GAA2342540.1"/>
    </source>
</evidence>
<dbReference type="RefSeq" id="WP_346175058.1">
    <property type="nucleotide sequence ID" value="NZ_BAAASD010000010.1"/>
</dbReference>
<keyword evidence="2" id="KW-0663">Pyridoxal phosphate</keyword>
<dbReference type="Gene3D" id="3.40.640.10">
    <property type="entry name" value="Type I PLP-dependent aspartate aminotransferase-like (Major domain)"/>
    <property type="match status" value="1"/>
</dbReference>
<evidence type="ECO:0000313" key="7">
    <source>
        <dbReference type="Proteomes" id="UP001500253"/>
    </source>
</evidence>
<dbReference type="InterPro" id="IPR015422">
    <property type="entry name" value="PyrdxlP-dep_Trfase_small"/>
</dbReference>
<gene>
    <name evidence="6" type="ORF">GCM10010246_29820</name>
</gene>
<dbReference type="InterPro" id="IPR020578">
    <property type="entry name" value="Aminotrans_V_PyrdxlP_BS"/>
</dbReference>
<comment type="similarity">
    <text evidence="3">Belongs to the class-V pyridoxal-phosphate-dependent aminotransferase family.</text>
</comment>
<dbReference type="PANTHER" id="PTHR43586">
    <property type="entry name" value="CYSTEINE DESULFURASE"/>
    <property type="match status" value="1"/>
</dbReference>
<evidence type="ECO:0000256" key="3">
    <source>
        <dbReference type="RuleBase" id="RU004075"/>
    </source>
</evidence>
<dbReference type="PROSITE" id="PS00595">
    <property type="entry name" value="AA_TRANSFER_CLASS_5"/>
    <property type="match status" value="1"/>
</dbReference>
<dbReference type="InterPro" id="IPR015424">
    <property type="entry name" value="PyrdxlP-dep_Trfase"/>
</dbReference>
<evidence type="ECO:0000256" key="1">
    <source>
        <dbReference type="ARBA" id="ARBA00001933"/>
    </source>
</evidence>
<keyword evidence="7" id="KW-1185">Reference proteome</keyword>
<dbReference type="InterPro" id="IPR015421">
    <property type="entry name" value="PyrdxlP-dep_Trfase_major"/>
</dbReference>
<accession>A0ABP5T2B2</accession>
<sequence length="403" mass="43757">MEFDLVRARADTPGVAHVVHLNNAGASLTPRVVTEAMTRHLELESRIGAYEAAERAQDSIDHAHEAIATLINAKRQEIAILDSATRAWGMAVAGIPFRAGDRILASPVEYGSNHILLVHLAERLGVSLEFLPLDANGLVDVAELENRLDERVKLIAMAHVPMHDGLVNPVAEVGALARGSGALFIVDACQSAGHLPVDVRRIGCDLLVGSGRKFLRGPRGTGFLYVRQAVASRLTPAVLGLDGVSWHSGTYHLAPGAPRFETWEVDAAARIGLGVAVDYALQWGVERTWRRVRHLAAGLRERLAAVPGVRVEDRGVERCGNVAVTFRDLDPFDVRAELLRRGINTWVCLDNAACHDMQLRGLSRLLRVSVHYYNTEEEVERLCSALEALTSGRAAGRTAGVFA</sequence>